<dbReference type="CDD" id="cd06578">
    <property type="entry name" value="HemD"/>
    <property type="match status" value="1"/>
</dbReference>
<comment type="caution">
    <text evidence="11">The sequence shown here is derived from an EMBL/GenBank/DDBJ whole genome shotgun (WGS) entry which is preliminary data.</text>
</comment>
<dbReference type="RefSeq" id="WP_386664152.1">
    <property type="nucleotide sequence ID" value="NZ_JBHLTG010000001.1"/>
</dbReference>
<comment type="catalytic activity">
    <reaction evidence="8 9">
        <text>hydroxymethylbilane = uroporphyrinogen III + H2O</text>
        <dbReference type="Rhea" id="RHEA:18965"/>
        <dbReference type="ChEBI" id="CHEBI:15377"/>
        <dbReference type="ChEBI" id="CHEBI:57308"/>
        <dbReference type="ChEBI" id="CHEBI:57845"/>
        <dbReference type="EC" id="4.2.1.75"/>
    </reaction>
</comment>
<name>A0ABV6RHL9_9GAMM</name>
<reference evidence="11 12" key="1">
    <citation type="submission" date="2024-09" db="EMBL/GenBank/DDBJ databases">
        <authorList>
            <person name="Sun Q."/>
            <person name="Mori K."/>
        </authorList>
    </citation>
    <scope>NUCLEOTIDE SEQUENCE [LARGE SCALE GENOMIC DNA]</scope>
    <source>
        <strain evidence="11 12">KCTC 23076</strain>
    </source>
</reference>
<dbReference type="SUPFAM" id="SSF69618">
    <property type="entry name" value="HemD-like"/>
    <property type="match status" value="1"/>
</dbReference>
<dbReference type="InterPro" id="IPR003754">
    <property type="entry name" value="4pyrrol_synth_uPrphyn_synth"/>
</dbReference>
<evidence type="ECO:0000256" key="3">
    <source>
        <dbReference type="ARBA" id="ARBA00013109"/>
    </source>
</evidence>
<keyword evidence="4 9" id="KW-0456">Lyase</keyword>
<comment type="pathway">
    <text evidence="1 9">Porphyrin-containing compound metabolism; protoporphyrin-IX biosynthesis; coproporphyrinogen-III from 5-aminolevulinate: step 3/4.</text>
</comment>
<proteinExistence type="inferred from homology"/>
<dbReference type="Gene3D" id="3.40.50.10090">
    <property type="match status" value="2"/>
</dbReference>
<protein>
    <recommendedName>
        <fullName evidence="7 9">Uroporphyrinogen-III synthase</fullName>
        <ecNumber evidence="3 9">4.2.1.75</ecNumber>
    </recommendedName>
</protein>
<dbReference type="InterPro" id="IPR039793">
    <property type="entry name" value="UROS/Hem4"/>
</dbReference>
<comment type="similarity">
    <text evidence="2 9">Belongs to the uroporphyrinogen-III synthase family.</text>
</comment>
<dbReference type="InterPro" id="IPR036108">
    <property type="entry name" value="4pyrrol_syn_uPrphyn_synt_sf"/>
</dbReference>
<evidence type="ECO:0000313" key="12">
    <source>
        <dbReference type="Proteomes" id="UP001589896"/>
    </source>
</evidence>
<comment type="function">
    <text evidence="6 9">Catalyzes cyclization of the linear tetrapyrrole, hydroxymethylbilane, to the macrocyclic uroporphyrinogen III.</text>
</comment>
<feature type="domain" description="Tetrapyrrole biosynthesis uroporphyrinogen III synthase" evidence="10">
    <location>
        <begin position="49"/>
        <end position="246"/>
    </location>
</feature>
<evidence type="ECO:0000256" key="4">
    <source>
        <dbReference type="ARBA" id="ARBA00023239"/>
    </source>
</evidence>
<sequence>MADRPRKGPGWYVISLRPRGEHGGLRQAAARAGAGLIALSPWRLQLRRGAATQRALAAALAAPAVVFTSPAAVRAAVKLRALPVGPGRQWCAVGAGTAAALRRAGVREVQVPQRMDSEGVLALPVLQALDGVEVGLVTAPGGRDLLAPALEARGARLRRADVYARLPVAPAPTAVAMLCRVDAPLALALSSGDALQLALRALPDSAADRLRSAQVLAASTRLAALASELGFGDITVAAGPRPGQLVAAARLPVAAG</sequence>
<evidence type="ECO:0000256" key="9">
    <source>
        <dbReference type="RuleBase" id="RU366031"/>
    </source>
</evidence>
<evidence type="ECO:0000259" key="10">
    <source>
        <dbReference type="Pfam" id="PF02602"/>
    </source>
</evidence>
<dbReference type="Proteomes" id="UP001589896">
    <property type="component" value="Unassembled WGS sequence"/>
</dbReference>
<evidence type="ECO:0000256" key="7">
    <source>
        <dbReference type="ARBA" id="ARBA00040167"/>
    </source>
</evidence>
<evidence type="ECO:0000256" key="2">
    <source>
        <dbReference type="ARBA" id="ARBA00008133"/>
    </source>
</evidence>
<dbReference type="GO" id="GO:0004852">
    <property type="term" value="F:uroporphyrinogen-III synthase activity"/>
    <property type="evidence" value="ECO:0007669"/>
    <property type="project" value="UniProtKB-EC"/>
</dbReference>
<evidence type="ECO:0000256" key="8">
    <source>
        <dbReference type="ARBA" id="ARBA00048617"/>
    </source>
</evidence>
<evidence type="ECO:0000256" key="6">
    <source>
        <dbReference type="ARBA" id="ARBA00037589"/>
    </source>
</evidence>
<dbReference type="PANTHER" id="PTHR38042">
    <property type="entry name" value="UROPORPHYRINOGEN-III SYNTHASE, CHLOROPLASTIC"/>
    <property type="match status" value="1"/>
</dbReference>
<gene>
    <name evidence="11" type="ORF">ACFFGH_01290</name>
</gene>
<dbReference type="EMBL" id="JBHLTG010000001">
    <property type="protein sequence ID" value="MFC0676484.1"/>
    <property type="molecule type" value="Genomic_DNA"/>
</dbReference>
<evidence type="ECO:0000256" key="5">
    <source>
        <dbReference type="ARBA" id="ARBA00023244"/>
    </source>
</evidence>
<evidence type="ECO:0000256" key="1">
    <source>
        <dbReference type="ARBA" id="ARBA00004772"/>
    </source>
</evidence>
<keyword evidence="12" id="KW-1185">Reference proteome</keyword>
<evidence type="ECO:0000313" key="11">
    <source>
        <dbReference type="EMBL" id="MFC0676484.1"/>
    </source>
</evidence>
<organism evidence="11 12">
    <name type="scientific">Lysobacter korlensis</name>
    <dbReference type="NCBI Taxonomy" id="553636"/>
    <lineage>
        <taxon>Bacteria</taxon>
        <taxon>Pseudomonadati</taxon>
        <taxon>Pseudomonadota</taxon>
        <taxon>Gammaproteobacteria</taxon>
        <taxon>Lysobacterales</taxon>
        <taxon>Lysobacteraceae</taxon>
        <taxon>Lysobacter</taxon>
    </lineage>
</organism>
<keyword evidence="5 9" id="KW-0627">Porphyrin biosynthesis</keyword>
<dbReference type="EC" id="4.2.1.75" evidence="3 9"/>
<accession>A0ABV6RHL9</accession>
<dbReference type="PANTHER" id="PTHR38042:SF1">
    <property type="entry name" value="UROPORPHYRINOGEN-III SYNTHASE, CHLOROPLASTIC"/>
    <property type="match status" value="1"/>
</dbReference>
<dbReference type="Pfam" id="PF02602">
    <property type="entry name" value="HEM4"/>
    <property type="match status" value="1"/>
</dbReference>